<dbReference type="Proteomes" id="UP001429580">
    <property type="component" value="Unassembled WGS sequence"/>
</dbReference>
<evidence type="ECO:0000313" key="3">
    <source>
        <dbReference type="Proteomes" id="UP001429580"/>
    </source>
</evidence>
<dbReference type="Gene3D" id="3.40.50.2000">
    <property type="entry name" value="Glycogen Phosphorylase B"/>
    <property type="match status" value="2"/>
</dbReference>
<dbReference type="PANTHER" id="PTHR12526:SF635">
    <property type="entry name" value="GLYCOSYL TRANSFERASE GROUP 1"/>
    <property type="match status" value="1"/>
</dbReference>
<name>A0ABX0UVK1_9HYPH</name>
<evidence type="ECO:0000313" key="2">
    <source>
        <dbReference type="EMBL" id="NIJ56992.1"/>
    </source>
</evidence>
<comment type="caution">
    <text evidence="2">The sequence shown here is derived from an EMBL/GenBank/DDBJ whole genome shotgun (WGS) entry which is preliminary data.</text>
</comment>
<feature type="domain" description="Glycosyl transferase family 1" evidence="1">
    <location>
        <begin position="173"/>
        <end position="319"/>
    </location>
</feature>
<gene>
    <name evidence="2" type="ORF">FHS82_000818</name>
</gene>
<dbReference type="CDD" id="cd03801">
    <property type="entry name" value="GT4_PimA-like"/>
    <property type="match status" value="1"/>
</dbReference>
<evidence type="ECO:0000259" key="1">
    <source>
        <dbReference type="Pfam" id="PF00534"/>
    </source>
</evidence>
<proteinExistence type="predicted"/>
<protein>
    <submittedName>
        <fullName evidence="2">Glycosyltransferase involved in cell wall biosynthesis</fullName>
    </submittedName>
</protein>
<sequence>MRLIVTVNATPFLTGGATYHFAGLVDALQARGHEVETLRFPFTFHPEASIERLMNWCETLDLTAPNGQHVDKVISLQFPGYGVRHPHHVVWVMHQHRAVYDLYAGEDASPEVQRLHDLIHDYDKRVLARAERIFANSRNVSTRLLRYNGIAAEPLYHPPPLAEFYRCDEALDYVFLPSRMEALKRQDLVLEAAKLWRSPVICVLAGRGGLLEQNRQFVAENDLGGKVVILEDCPDAEKLALYANCLGVIYPPRDEDYGYVTLEAQLAAKPVITCADSGGPLEFVADGEEGFIVEPTAQGIADAVDRLWSDRAKARDMGRLGLARYLERDISWDTVVGRLTE</sequence>
<dbReference type="RefSeq" id="WP_166949102.1">
    <property type="nucleotide sequence ID" value="NZ_JAASQI010000002.1"/>
</dbReference>
<dbReference type="Pfam" id="PF00534">
    <property type="entry name" value="Glycos_transf_1"/>
    <property type="match status" value="1"/>
</dbReference>
<keyword evidence="3" id="KW-1185">Reference proteome</keyword>
<dbReference type="InterPro" id="IPR001296">
    <property type="entry name" value="Glyco_trans_1"/>
</dbReference>
<dbReference type="SUPFAM" id="SSF53756">
    <property type="entry name" value="UDP-Glycosyltransferase/glycogen phosphorylase"/>
    <property type="match status" value="1"/>
</dbReference>
<dbReference type="EMBL" id="JAASQI010000002">
    <property type="protein sequence ID" value="NIJ56992.1"/>
    <property type="molecule type" value="Genomic_DNA"/>
</dbReference>
<dbReference type="PANTHER" id="PTHR12526">
    <property type="entry name" value="GLYCOSYLTRANSFERASE"/>
    <property type="match status" value="1"/>
</dbReference>
<reference evidence="2 3" key="1">
    <citation type="submission" date="2020-03" db="EMBL/GenBank/DDBJ databases">
        <title>Genomic Encyclopedia of Type Strains, Phase IV (KMG-IV): sequencing the most valuable type-strain genomes for metagenomic binning, comparative biology and taxonomic classification.</title>
        <authorList>
            <person name="Goeker M."/>
        </authorList>
    </citation>
    <scope>NUCLEOTIDE SEQUENCE [LARGE SCALE GENOMIC DNA]</scope>
    <source>
        <strain evidence="2 3">DSM 103870</strain>
    </source>
</reference>
<accession>A0ABX0UVK1</accession>
<organism evidence="2 3">
    <name type="scientific">Pseudochelatococcus lubricantis</name>
    <dbReference type="NCBI Taxonomy" id="1538102"/>
    <lineage>
        <taxon>Bacteria</taxon>
        <taxon>Pseudomonadati</taxon>
        <taxon>Pseudomonadota</taxon>
        <taxon>Alphaproteobacteria</taxon>
        <taxon>Hyphomicrobiales</taxon>
        <taxon>Chelatococcaceae</taxon>
        <taxon>Pseudochelatococcus</taxon>
    </lineage>
</organism>